<dbReference type="InterPro" id="IPR039622">
    <property type="entry name" value="MBD10/11"/>
</dbReference>
<evidence type="ECO:0000256" key="5">
    <source>
        <dbReference type="ARBA" id="ARBA00023242"/>
    </source>
</evidence>
<organism evidence="8 9">
    <name type="scientific">Fraxinus pennsylvanica</name>
    <dbReference type="NCBI Taxonomy" id="56036"/>
    <lineage>
        <taxon>Eukaryota</taxon>
        <taxon>Viridiplantae</taxon>
        <taxon>Streptophyta</taxon>
        <taxon>Embryophyta</taxon>
        <taxon>Tracheophyta</taxon>
        <taxon>Spermatophyta</taxon>
        <taxon>Magnoliopsida</taxon>
        <taxon>eudicotyledons</taxon>
        <taxon>Gunneridae</taxon>
        <taxon>Pentapetalae</taxon>
        <taxon>asterids</taxon>
        <taxon>lamiids</taxon>
        <taxon>Lamiales</taxon>
        <taxon>Oleaceae</taxon>
        <taxon>Oleeae</taxon>
        <taxon>Fraxinus</taxon>
    </lineage>
</organism>
<comment type="subcellular location">
    <subcellularLocation>
        <location evidence="1">Nucleus</location>
    </subcellularLocation>
</comment>
<keyword evidence="3" id="KW-0238">DNA-binding</keyword>
<name>A0AAD2E2F3_9LAMI</name>
<keyword evidence="5" id="KW-0539">Nucleus</keyword>
<accession>A0AAD2E2F3</accession>
<feature type="region of interest" description="Disordered" evidence="6">
    <location>
        <begin position="66"/>
        <end position="245"/>
    </location>
</feature>
<keyword evidence="2" id="KW-0805">Transcription regulation</keyword>
<feature type="compositionally biased region" description="Basic and acidic residues" evidence="6">
    <location>
        <begin position="112"/>
        <end position="132"/>
    </location>
</feature>
<proteinExistence type="predicted"/>
<dbReference type="GO" id="GO:0003677">
    <property type="term" value="F:DNA binding"/>
    <property type="evidence" value="ECO:0007669"/>
    <property type="project" value="UniProtKB-KW"/>
</dbReference>
<dbReference type="PANTHER" id="PTHR33729">
    <property type="entry name" value="METHYL-CPG BINDING DOMAIN CONTAINING PROTEIN, EXPRESSED"/>
    <property type="match status" value="1"/>
</dbReference>
<evidence type="ECO:0000313" key="9">
    <source>
        <dbReference type="Proteomes" id="UP000834106"/>
    </source>
</evidence>
<evidence type="ECO:0000256" key="4">
    <source>
        <dbReference type="ARBA" id="ARBA00023163"/>
    </source>
</evidence>
<protein>
    <recommendedName>
        <fullName evidence="7">MBD domain-containing protein</fullName>
    </recommendedName>
</protein>
<feature type="compositionally biased region" description="Basic and acidic residues" evidence="6">
    <location>
        <begin position="139"/>
        <end position="183"/>
    </location>
</feature>
<feature type="compositionally biased region" description="Basic and acidic residues" evidence="6">
    <location>
        <begin position="79"/>
        <end position="103"/>
    </location>
</feature>
<evidence type="ECO:0000256" key="6">
    <source>
        <dbReference type="SAM" id="MobiDB-lite"/>
    </source>
</evidence>
<dbReference type="InterPro" id="IPR001739">
    <property type="entry name" value="Methyl_CpG_DNA-bd"/>
</dbReference>
<feature type="domain" description="MBD" evidence="7">
    <location>
        <begin position="9"/>
        <end position="79"/>
    </location>
</feature>
<evidence type="ECO:0000313" key="8">
    <source>
        <dbReference type="EMBL" id="CAI9773653.1"/>
    </source>
</evidence>
<keyword evidence="4" id="KW-0804">Transcription</keyword>
<dbReference type="CDD" id="cd00122">
    <property type="entry name" value="MBD"/>
    <property type="match status" value="1"/>
</dbReference>
<evidence type="ECO:0000259" key="7">
    <source>
        <dbReference type="PROSITE" id="PS50982"/>
    </source>
</evidence>
<feature type="compositionally biased region" description="Polar residues" evidence="6">
    <location>
        <begin position="236"/>
        <end position="245"/>
    </location>
</feature>
<sequence length="283" mass="30947">MAEDQSGPVDGVVSVELPAPATWKKLCMTKKGGASRKNEVVFIAPTGEEISSRKQLAQYLKSHTGNPAISEFDWGTGEMPRRSARISEKVRVTPPSKEIEPPKKRVRKSSGTKKEKEMETGKEETGGKKDAEMLDAEVDEKKNDEGKEIDLREENEVKTEGKAQEDADKKSDTDIKLDSKDPDENVVTEAMPNMGEKVEEQVPPLFEKPDSEPGNIGADDETQDKPESVTEAASGAETNEVQENSGIFNLQVNIEGDIMENGKVNLSGNTLPPNNHPPVPFSC</sequence>
<dbReference type="InterPro" id="IPR016177">
    <property type="entry name" value="DNA-bd_dom_sf"/>
</dbReference>
<reference evidence="8" key="1">
    <citation type="submission" date="2023-05" db="EMBL/GenBank/DDBJ databases">
        <authorList>
            <person name="Huff M."/>
        </authorList>
    </citation>
    <scope>NUCLEOTIDE SEQUENCE</scope>
</reference>
<dbReference type="Proteomes" id="UP000834106">
    <property type="component" value="Chromosome 13"/>
</dbReference>
<dbReference type="PROSITE" id="PS50982">
    <property type="entry name" value="MBD"/>
    <property type="match status" value="1"/>
</dbReference>
<dbReference type="PANTHER" id="PTHR33729:SF6">
    <property type="entry name" value="METHYL-CPG-BINDING DOMAIN-CONTAINING PROTEIN 11"/>
    <property type="match status" value="1"/>
</dbReference>
<dbReference type="EMBL" id="OU503048">
    <property type="protein sequence ID" value="CAI9773653.1"/>
    <property type="molecule type" value="Genomic_DNA"/>
</dbReference>
<dbReference type="Pfam" id="PF01429">
    <property type="entry name" value="MBD"/>
    <property type="match status" value="1"/>
</dbReference>
<evidence type="ECO:0000256" key="3">
    <source>
        <dbReference type="ARBA" id="ARBA00023125"/>
    </source>
</evidence>
<evidence type="ECO:0000256" key="1">
    <source>
        <dbReference type="ARBA" id="ARBA00004123"/>
    </source>
</evidence>
<dbReference type="AlphaFoldDB" id="A0AAD2E2F3"/>
<evidence type="ECO:0000256" key="2">
    <source>
        <dbReference type="ARBA" id="ARBA00023015"/>
    </source>
</evidence>
<dbReference type="Gene3D" id="3.30.890.10">
    <property type="entry name" value="Methyl-cpg-binding Protein 2, Chain A"/>
    <property type="match status" value="1"/>
</dbReference>
<dbReference type="SUPFAM" id="SSF54171">
    <property type="entry name" value="DNA-binding domain"/>
    <property type="match status" value="1"/>
</dbReference>
<keyword evidence="9" id="KW-1185">Reference proteome</keyword>
<gene>
    <name evidence="8" type="ORF">FPE_LOCUS21083</name>
</gene>
<dbReference type="GO" id="GO:0005634">
    <property type="term" value="C:nucleus"/>
    <property type="evidence" value="ECO:0007669"/>
    <property type="project" value="UniProtKB-SubCell"/>
</dbReference>